<reference evidence="6 7" key="1">
    <citation type="submission" date="2014-02" db="EMBL/GenBank/DDBJ databases">
        <title>Draft genome sequence of Lysinibacillus manganicus DSM 26584T.</title>
        <authorList>
            <person name="Zhang F."/>
            <person name="Wang G."/>
            <person name="Zhang L."/>
        </authorList>
    </citation>
    <scope>NUCLEOTIDE SEQUENCE [LARGE SCALE GENOMIC DNA]</scope>
    <source>
        <strain evidence="6 7">DSM 26584</strain>
    </source>
</reference>
<feature type="binding site" evidence="4">
    <location>
        <position position="141"/>
    </location>
    <ligand>
        <name>Zn(2+)</name>
        <dbReference type="ChEBI" id="CHEBI:29105"/>
    </ligand>
</feature>
<feature type="binding site" evidence="4">
    <location>
        <position position="123"/>
    </location>
    <ligand>
        <name>Zn(2+)</name>
        <dbReference type="ChEBI" id="CHEBI:29105"/>
    </ligand>
</feature>
<dbReference type="InterPro" id="IPR050134">
    <property type="entry name" value="NAD-dep_sirtuin_deacylases"/>
</dbReference>
<dbReference type="GO" id="GO:0017136">
    <property type="term" value="F:histone deacetylase activity, NAD-dependent"/>
    <property type="evidence" value="ECO:0007669"/>
    <property type="project" value="TreeGrafter"/>
</dbReference>
<proteinExistence type="predicted"/>
<dbReference type="GO" id="GO:0070403">
    <property type="term" value="F:NAD+ binding"/>
    <property type="evidence" value="ECO:0007669"/>
    <property type="project" value="InterPro"/>
</dbReference>
<keyword evidence="4" id="KW-0862">Zinc</keyword>
<dbReference type="eggNOG" id="COG0846">
    <property type="taxonomic scope" value="Bacteria"/>
</dbReference>
<organism evidence="6 7">
    <name type="scientific">Ureibacillus manganicus DSM 26584</name>
    <dbReference type="NCBI Taxonomy" id="1384049"/>
    <lineage>
        <taxon>Bacteria</taxon>
        <taxon>Bacillati</taxon>
        <taxon>Bacillota</taxon>
        <taxon>Bacilli</taxon>
        <taxon>Bacillales</taxon>
        <taxon>Caryophanaceae</taxon>
        <taxon>Ureibacillus</taxon>
    </lineage>
</organism>
<dbReference type="InterPro" id="IPR026590">
    <property type="entry name" value="Ssirtuin_cat_dom"/>
</dbReference>
<keyword evidence="4" id="KW-0479">Metal-binding</keyword>
<dbReference type="PROSITE" id="PS50305">
    <property type="entry name" value="SIRTUIN"/>
    <property type="match status" value="1"/>
</dbReference>
<dbReference type="Pfam" id="PF02146">
    <property type="entry name" value="SIR2"/>
    <property type="match status" value="1"/>
</dbReference>
<dbReference type="Gene3D" id="3.30.1600.10">
    <property type="entry name" value="SIR2/SIRT2 'Small Domain"/>
    <property type="match status" value="1"/>
</dbReference>
<dbReference type="InterPro" id="IPR026591">
    <property type="entry name" value="Sirtuin_cat_small_dom_sf"/>
</dbReference>
<dbReference type="SUPFAM" id="SSF52467">
    <property type="entry name" value="DHS-like NAD/FAD-binding domain"/>
    <property type="match status" value="1"/>
</dbReference>
<dbReference type="STRING" id="1384049.CD29_09160"/>
<dbReference type="Gene3D" id="3.40.50.1220">
    <property type="entry name" value="TPP-binding domain"/>
    <property type="match status" value="1"/>
</dbReference>
<feature type="binding site" evidence="4">
    <location>
        <position position="144"/>
    </location>
    <ligand>
        <name>Zn(2+)</name>
        <dbReference type="ChEBI" id="CHEBI:29105"/>
    </ligand>
</feature>
<evidence type="ECO:0000313" key="7">
    <source>
        <dbReference type="Proteomes" id="UP000030416"/>
    </source>
</evidence>
<comment type="caution">
    <text evidence="6">The sequence shown here is derived from an EMBL/GenBank/DDBJ whole genome shotgun (WGS) entry which is preliminary data.</text>
</comment>
<evidence type="ECO:0000256" key="3">
    <source>
        <dbReference type="ARBA" id="ARBA00023027"/>
    </source>
</evidence>
<evidence type="ECO:0000313" key="6">
    <source>
        <dbReference type="EMBL" id="KGR78836.1"/>
    </source>
</evidence>
<accession>A0A0A3I211</accession>
<dbReference type="EC" id="2.3.1.286" evidence="1"/>
<protein>
    <recommendedName>
        <fullName evidence="1">protein acetyllysine N-acetyltransferase</fullName>
        <ecNumber evidence="1">2.3.1.286</ecNumber>
    </recommendedName>
</protein>
<dbReference type="InterPro" id="IPR003000">
    <property type="entry name" value="Sirtuin"/>
</dbReference>
<dbReference type="PANTHER" id="PTHR11085">
    <property type="entry name" value="NAD-DEPENDENT PROTEIN DEACYLASE SIRTUIN-5, MITOCHONDRIAL-RELATED"/>
    <property type="match status" value="1"/>
</dbReference>
<dbReference type="PANTHER" id="PTHR11085:SF10">
    <property type="entry name" value="NAD-DEPENDENT PROTEIN DEACYLASE SIRTUIN-5, MITOCHONDRIAL-RELATED"/>
    <property type="match status" value="1"/>
</dbReference>
<name>A0A0A3I211_9BACL</name>
<dbReference type="Proteomes" id="UP000030416">
    <property type="component" value="Unassembled WGS sequence"/>
</dbReference>
<feature type="domain" description="Deacetylase sirtuin-type" evidence="5">
    <location>
        <begin position="1"/>
        <end position="232"/>
    </location>
</feature>
<dbReference type="EMBL" id="JPVN01000009">
    <property type="protein sequence ID" value="KGR78836.1"/>
    <property type="molecule type" value="Genomic_DNA"/>
</dbReference>
<feature type="binding site" evidence="4">
    <location>
        <position position="126"/>
    </location>
    <ligand>
        <name>Zn(2+)</name>
        <dbReference type="ChEBI" id="CHEBI:29105"/>
    </ligand>
</feature>
<gene>
    <name evidence="6" type="ORF">CD29_09160</name>
</gene>
<sequence length="232" mass="26330">MLQLVNWLKSSTSTIVLTGAGMSTESGIPDFRSQSGWWNKIDPRTVATVEALENHYALFHDFYSYRIQSLEKYTPHEGHYILGQWENKGVLDCVATQNVDGFHQLAGNRKVNELHGTIKTIRCHSCNQPATLSEFLNKEVCKHCSGKLRPNVVLFGETLPEHSWMDSLNRIRRADLVIVIGTSLEIYPVSQLPVMTEGKKVYVNLDIHDHARFDLMIKGKAKEILKLVNNIL</sequence>
<keyword evidence="2" id="KW-0808">Transferase</keyword>
<dbReference type="AlphaFoldDB" id="A0A0A3I211"/>
<evidence type="ECO:0000256" key="2">
    <source>
        <dbReference type="ARBA" id="ARBA00022679"/>
    </source>
</evidence>
<dbReference type="GO" id="GO:0046872">
    <property type="term" value="F:metal ion binding"/>
    <property type="evidence" value="ECO:0007669"/>
    <property type="project" value="UniProtKB-KW"/>
</dbReference>
<evidence type="ECO:0000256" key="4">
    <source>
        <dbReference type="PROSITE-ProRule" id="PRU00236"/>
    </source>
</evidence>
<keyword evidence="7" id="KW-1185">Reference proteome</keyword>
<dbReference type="InterPro" id="IPR029035">
    <property type="entry name" value="DHS-like_NAD/FAD-binding_dom"/>
</dbReference>
<evidence type="ECO:0000259" key="5">
    <source>
        <dbReference type="PROSITE" id="PS50305"/>
    </source>
</evidence>
<feature type="active site" description="Proton acceptor" evidence="4">
    <location>
        <position position="115"/>
    </location>
</feature>
<evidence type="ECO:0000256" key="1">
    <source>
        <dbReference type="ARBA" id="ARBA00012928"/>
    </source>
</evidence>
<keyword evidence="3" id="KW-0520">NAD</keyword>